<protein>
    <submittedName>
        <fullName evidence="1">Aldo/keto reductase</fullName>
    </submittedName>
</protein>
<evidence type="ECO:0000313" key="2">
    <source>
        <dbReference type="Proteomes" id="UP000308886"/>
    </source>
</evidence>
<reference evidence="1" key="1">
    <citation type="submission" date="2019-04" db="EMBL/GenBank/DDBJ databases">
        <title>Microbes associate with the intestines of laboratory mice.</title>
        <authorList>
            <person name="Navarre W."/>
            <person name="Wong E."/>
            <person name="Huang K."/>
            <person name="Tropini C."/>
            <person name="Ng K."/>
            <person name="Yu B."/>
        </authorList>
    </citation>
    <scope>NUCLEOTIDE SEQUENCE</scope>
    <source>
        <strain evidence="1">NM73_A23</strain>
    </source>
</reference>
<proteinExistence type="predicted"/>
<comment type="caution">
    <text evidence="1">The sequence shown here is derived from an EMBL/GenBank/DDBJ whole genome shotgun (WGS) entry which is preliminary data.</text>
</comment>
<sequence>MNCPQADSIYNVLIMDFQPEAIHRNYRIVNILQDFGRTLGMTSAQVALGWLLHKAPWMVPIPGTTKLSHLEENLLTPNFQLADSEWNELEQRVSAIPVVGDRYNAEQQKQVGF</sequence>
<organism evidence="1 2">
    <name type="scientific">Palleniella muris</name>
    <dbReference type="NCBI Taxonomy" id="3038145"/>
    <lineage>
        <taxon>Bacteria</taxon>
        <taxon>Pseudomonadati</taxon>
        <taxon>Bacteroidota</taxon>
        <taxon>Bacteroidia</taxon>
        <taxon>Bacteroidales</taxon>
        <taxon>Prevotellaceae</taxon>
        <taxon>Palleniella</taxon>
    </lineage>
</organism>
<name>A0AC61QR68_9BACT</name>
<accession>A0AC61QR68</accession>
<evidence type="ECO:0000313" key="1">
    <source>
        <dbReference type="EMBL" id="TGX82622.1"/>
    </source>
</evidence>
<dbReference type="Proteomes" id="UP000308886">
    <property type="component" value="Unassembled WGS sequence"/>
</dbReference>
<keyword evidence="2" id="KW-1185">Reference proteome</keyword>
<dbReference type="EMBL" id="SRZC01000008">
    <property type="protein sequence ID" value="TGX82622.1"/>
    <property type="molecule type" value="Genomic_DNA"/>
</dbReference>
<gene>
    <name evidence="1" type="ORF">E5358_06130</name>
</gene>